<dbReference type="Gene3D" id="3.40.50.970">
    <property type="match status" value="1"/>
</dbReference>
<evidence type="ECO:0000313" key="5">
    <source>
        <dbReference type="EMBL" id="EMS69021.1"/>
    </source>
</evidence>
<evidence type="ECO:0000313" key="6">
    <source>
        <dbReference type="Proteomes" id="UP000014155"/>
    </source>
</evidence>
<proteinExistence type="inferred from homology"/>
<dbReference type="EC" id="2.2.1.1" evidence="5"/>
<dbReference type="InterPro" id="IPR005474">
    <property type="entry name" value="Transketolase_N"/>
</dbReference>
<evidence type="ECO:0000256" key="2">
    <source>
        <dbReference type="ARBA" id="ARBA00007131"/>
    </source>
</evidence>
<dbReference type="GO" id="GO:0004802">
    <property type="term" value="F:transketolase activity"/>
    <property type="evidence" value="ECO:0007669"/>
    <property type="project" value="UniProtKB-EC"/>
</dbReference>
<dbReference type="Pfam" id="PF00456">
    <property type="entry name" value="Transketolase_N"/>
    <property type="match status" value="1"/>
</dbReference>
<dbReference type="PANTHER" id="PTHR47514:SF1">
    <property type="entry name" value="TRANSKETOLASE N-TERMINAL SECTION-RELATED"/>
    <property type="match status" value="1"/>
</dbReference>
<evidence type="ECO:0000259" key="4">
    <source>
        <dbReference type="Pfam" id="PF00456"/>
    </source>
</evidence>
<comment type="caution">
    <text evidence="5">The sequence shown here is derived from an EMBL/GenBank/DDBJ whole genome shotgun (WGS) entry which is preliminary data.</text>
</comment>
<evidence type="ECO:0000256" key="1">
    <source>
        <dbReference type="ARBA" id="ARBA00001964"/>
    </source>
</evidence>
<dbReference type="Proteomes" id="UP000014155">
    <property type="component" value="Unassembled WGS sequence"/>
</dbReference>
<accession>S0FGW4</accession>
<dbReference type="eggNOG" id="COG3959">
    <property type="taxonomic scope" value="Bacteria"/>
</dbReference>
<name>S0FGW4_RUMCE</name>
<dbReference type="CDD" id="cd02012">
    <property type="entry name" value="TPP_TK"/>
    <property type="match status" value="1"/>
</dbReference>
<keyword evidence="6" id="KW-1185">Reference proteome</keyword>
<organism evidence="5 6">
    <name type="scientific">Ruminiclostridium cellobioparum subsp. termitidis CT1112</name>
    <dbReference type="NCBI Taxonomy" id="1195236"/>
    <lineage>
        <taxon>Bacteria</taxon>
        <taxon>Bacillati</taxon>
        <taxon>Bacillota</taxon>
        <taxon>Clostridia</taxon>
        <taxon>Eubacteriales</taxon>
        <taxon>Oscillospiraceae</taxon>
        <taxon>Ruminiclostridium</taxon>
    </lineage>
</organism>
<reference evidence="5 6" key="1">
    <citation type="journal article" date="2013" name="Genome Announc.">
        <title>Draft Genome Sequence of the Cellulolytic, Mesophilic, Anaerobic Bacterium Clostridium termitidis Strain CT1112 (DSM 5398).</title>
        <authorList>
            <person name="Lal S."/>
            <person name="Ramachandran U."/>
            <person name="Zhang X."/>
            <person name="Munir R."/>
            <person name="Sparling R."/>
            <person name="Levin D.B."/>
        </authorList>
    </citation>
    <scope>NUCLEOTIDE SEQUENCE [LARGE SCALE GENOMIC DNA]</scope>
    <source>
        <strain evidence="5 6">CT1112</strain>
    </source>
</reference>
<keyword evidence="5" id="KW-0808">Transferase</keyword>
<dbReference type="AlphaFoldDB" id="S0FGW4"/>
<gene>
    <name evidence="5" type="ORF">CTER_5397</name>
</gene>
<evidence type="ECO:0000256" key="3">
    <source>
        <dbReference type="ARBA" id="ARBA00023052"/>
    </source>
</evidence>
<comment type="similarity">
    <text evidence="2">Belongs to the transketolase family.</text>
</comment>
<dbReference type="RefSeq" id="WP_004631161.1">
    <property type="nucleotide sequence ID" value="NZ_AORV01000078.1"/>
</dbReference>
<dbReference type="STRING" id="1195236.CTER_5397"/>
<feature type="domain" description="Transketolase N-terminal" evidence="4">
    <location>
        <begin position="17"/>
        <end position="255"/>
    </location>
</feature>
<sequence>MGDKTITNLKLCAAKSRRNVLRMIQAGGCGHIGGAFSCIDIITALYFYKMNIDPANPKKPDRDRFLLSAGHKCMAQYGVLAERGFFDKKILDTYGKLNSKLPGHPDMHKLNGVEGNTGALGHGLSLACGMALGLRSRGSDSTVYVVMGDGELAEGSNWEAAAAAAHHNIENLVAFVDKNGLQISGKTSDIMNFEPLDKRFEAFGWNVMEVDGNDMEQIIELMDRLPLKNGKPTLVVANTVKAKGLSMGEGKVAYHYWKPSKEELETVIRETEEIIHHLESTVKEVS</sequence>
<keyword evidence="3" id="KW-0786">Thiamine pyrophosphate</keyword>
<dbReference type="InterPro" id="IPR029061">
    <property type="entry name" value="THDP-binding"/>
</dbReference>
<dbReference type="PATRIC" id="fig|1195236.3.peg.5534"/>
<dbReference type="PANTHER" id="PTHR47514">
    <property type="entry name" value="TRANSKETOLASE N-TERMINAL SECTION-RELATED"/>
    <property type="match status" value="1"/>
</dbReference>
<dbReference type="SUPFAM" id="SSF52518">
    <property type="entry name" value="Thiamin diphosphate-binding fold (THDP-binding)"/>
    <property type="match status" value="1"/>
</dbReference>
<protein>
    <submittedName>
        <fullName evidence="5">Transketolase, N-terminal subunit</fullName>
        <ecNumber evidence="5">2.2.1.1</ecNumber>
    </submittedName>
</protein>
<dbReference type="EMBL" id="AORV01000078">
    <property type="protein sequence ID" value="EMS69021.1"/>
    <property type="molecule type" value="Genomic_DNA"/>
</dbReference>
<comment type="cofactor">
    <cofactor evidence="1">
        <name>thiamine diphosphate</name>
        <dbReference type="ChEBI" id="CHEBI:58937"/>
    </cofactor>
</comment>